<dbReference type="PANTHER" id="PTHR46286:SF2">
    <property type="entry name" value="VIN3-LIKE PROTEIN 2"/>
    <property type="match status" value="1"/>
</dbReference>
<feature type="domain" description="Fibronectin type-III" evidence="9">
    <location>
        <begin position="1408"/>
        <end position="1511"/>
    </location>
</feature>
<dbReference type="InterPro" id="IPR001965">
    <property type="entry name" value="Znf_PHD"/>
</dbReference>
<feature type="region of interest" description="Disordered" evidence="7">
    <location>
        <begin position="989"/>
        <end position="1020"/>
    </location>
</feature>
<evidence type="ECO:0000256" key="6">
    <source>
        <dbReference type="PROSITE-ProRule" id="PRU00146"/>
    </source>
</evidence>
<dbReference type="GO" id="GO:0008270">
    <property type="term" value="F:zinc ion binding"/>
    <property type="evidence" value="ECO:0007669"/>
    <property type="project" value="UniProtKB-KW"/>
</dbReference>
<keyword evidence="2" id="KW-0479">Metal-binding</keyword>
<keyword evidence="3 6" id="KW-0863">Zinc-finger</keyword>
<dbReference type="InterPro" id="IPR013083">
    <property type="entry name" value="Znf_RING/FYVE/PHD"/>
</dbReference>
<dbReference type="GO" id="GO:0010048">
    <property type="term" value="P:vernalization response"/>
    <property type="evidence" value="ECO:0007669"/>
    <property type="project" value="InterPro"/>
</dbReference>
<feature type="region of interest" description="Disordered" evidence="7">
    <location>
        <begin position="855"/>
        <end position="912"/>
    </location>
</feature>
<dbReference type="SUPFAM" id="SSF57903">
    <property type="entry name" value="FYVE/PHD zinc finger"/>
    <property type="match status" value="1"/>
</dbReference>
<dbReference type="GO" id="GO:0040029">
    <property type="term" value="P:epigenetic regulation of gene expression"/>
    <property type="evidence" value="ECO:0007669"/>
    <property type="project" value="InterPro"/>
</dbReference>
<feature type="compositionally biased region" description="Acidic residues" evidence="7">
    <location>
        <begin position="817"/>
        <end position="839"/>
    </location>
</feature>
<feature type="domain" description="PHD-type" evidence="8">
    <location>
        <begin position="1329"/>
        <end position="1377"/>
    </location>
</feature>
<keyword evidence="4" id="KW-0862">Zinc</keyword>
<comment type="subcellular location">
    <subcellularLocation>
        <location evidence="1">Nucleus</location>
    </subcellularLocation>
</comment>
<dbReference type="Gramene" id="GBG78560">
    <property type="protein sequence ID" value="GBG78560"/>
    <property type="gene ID" value="CBR_g27784"/>
</dbReference>
<feature type="compositionally biased region" description="Polar residues" evidence="7">
    <location>
        <begin position="319"/>
        <end position="335"/>
    </location>
</feature>
<feature type="compositionally biased region" description="Basic residues" evidence="7">
    <location>
        <begin position="990"/>
        <end position="999"/>
    </location>
</feature>
<evidence type="ECO:0000256" key="3">
    <source>
        <dbReference type="ARBA" id="ARBA00022771"/>
    </source>
</evidence>
<dbReference type="PANTHER" id="PTHR46286">
    <property type="entry name" value="VIN3-LIKE PROTEIN 2-RELATED"/>
    <property type="match status" value="1"/>
</dbReference>
<dbReference type="Pfam" id="PF23380">
    <property type="entry name" value="VIN3_C"/>
    <property type="match status" value="1"/>
</dbReference>
<dbReference type="Gene3D" id="2.60.40.10">
    <property type="entry name" value="Immunoglobulins"/>
    <property type="match status" value="1"/>
</dbReference>
<evidence type="ECO:0000313" key="10">
    <source>
        <dbReference type="EMBL" id="GBG78560.1"/>
    </source>
</evidence>
<dbReference type="OrthoDB" id="1925343at2759"/>
<dbReference type="InterPro" id="IPR032881">
    <property type="entry name" value="Oberon-like_PHD"/>
</dbReference>
<dbReference type="InterPro" id="IPR044514">
    <property type="entry name" value="VIN3-like"/>
</dbReference>
<evidence type="ECO:0000256" key="1">
    <source>
        <dbReference type="ARBA" id="ARBA00004123"/>
    </source>
</evidence>
<feature type="compositionally biased region" description="Basic residues" evidence="7">
    <location>
        <begin position="76"/>
        <end position="95"/>
    </location>
</feature>
<feature type="region of interest" description="Disordered" evidence="7">
    <location>
        <begin position="816"/>
        <end position="839"/>
    </location>
</feature>
<feature type="compositionally biased region" description="Gly residues" evidence="7">
    <location>
        <begin position="899"/>
        <end position="912"/>
    </location>
</feature>
<keyword evidence="5" id="KW-0539">Nucleus</keyword>
<feature type="compositionally biased region" description="Low complexity" evidence="7">
    <location>
        <begin position="1087"/>
        <end position="1104"/>
    </location>
</feature>
<evidence type="ECO:0000256" key="7">
    <source>
        <dbReference type="SAM" id="MobiDB-lite"/>
    </source>
</evidence>
<dbReference type="InterPro" id="IPR019786">
    <property type="entry name" value="Zinc_finger_PHD-type_CS"/>
</dbReference>
<gene>
    <name evidence="10" type="ORF">CBR_g27784</name>
</gene>
<dbReference type="CDD" id="cd15568">
    <property type="entry name" value="PHD5_NSD"/>
    <property type="match status" value="1"/>
</dbReference>
<dbReference type="SUPFAM" id="SSF49265">
    <property type="entry name" value="Fibronectin type III"/>
    <property type="match status" value="1"/>
</dbReference>
<dbReference type="InterPro" id="IPR056990">
    <property type="entry name" value="VIN3-like_C"/>
</dbReference>
<evidence type="ECO:0000256" key="2">
    <source>
        <dbReference type="ARBA" id="ARBA00022723"/>
    </source>
</evidence>
<dbReference type="InterPro" id="IPR013783">
    <property type="entry name" value="Ig-like_fold"/>
</dbReference>
<dbReference type="PROSITE" id="PS50853">
    <property type="entry name" value="FN3"/>
    <property type="match status" value="1"/>
</dbReference>
<accession>A0A388L8B7</accession>
<dbReference type="PROSITE" id="PS50016">
    <property type="entry name" value="ZF_PHD_2"/>
    <property type="match status" value="1"/>
</dbReference>
<dbReference type="EMBL" id="BFEA01000298">
    <property type="protein sequence ID" value="GBG78560.1"/>
    <property type="molecule type" value="Genomic_DNA"/>
</dbReference>
<feature type="region of interest" description="Disordered" evidence="7">
    <location>
        <begin position="1060"/>
        <end position="1104"/>
    </location>
</feature>
<name>A0A388L8B7_CHABU</name>
<dbReference type="GO" id="GO:0005634">
    <property type="term" value="C:nucleus"/>
    <property type="evidence" value="ECO:0007669"/>
    <property type="project" value="UniProtKB-SubCell"/>
</dbReference>
<comment type="caution">
    <text evidence="10">The sequence shown here is derived from an EMBL/GenBank/DDBJ whole genome shotgun (WGS) entry which is preliminary data.</text>
</comment>
<evidence type="ECO:0000256" key="4">
    <source>
        <dbReference type="ARBA" id="ARBA00022833"/>
    </source>
</evidence>
<evidence type="ECO:0000313" key="11">
    <source>
        <dbReference type="Proteomes" id="UP000265515"/>
    </source>
</evidence>
<dbReference type="SMART" id="SM00249">
    <property type="entry name" value="PHD"/>
    <property type="match status" value="2"/>
</dbReference>
<feature type="region of interest" description="Disordered" evidence="7">
    <location>
        <begin position="763"/>
        <end position="795"/>
    </location>
</feature>
<reference evidence="10 11" key="1">
    <citation type="journal article" date="2018" name="Cell">
        <title>The Chara Genome: Secondary Complexity and Implications for Plant Terrestrialization.</title>
        <authorList>
            <person name="Nishiyama T."/>
            <person name="Sakayama H."/>
            <person name="Vries J.D."/>
            <person name="Buschmann H."/>
            <person name="Saint-Marcoux D."/>
            <person name="Ullrich K.K."/>
            <person name="Haas F.B."/>
            <person name="Vanderstraeten L."/>
            <person name="Becker D."/>
            <person name="Lang D."/>
            <person name="Vosolsobe S."/>
            <person name="Rombauts S."/>
            <person name="Wilhelmsson P.K.I."/>
            <person name="Janitza P."/>
            <person name="Kern R."/>
            <person name="Heyl A."/>
            <person name="Rumpler F."/>
            <person name="Villalobos L.I.A.C."/>
            <person name="Clay J.M."/>
            <person name="Skokan R."/>
            <person name="Toyoda A."/>
            <person name="Suzuki Y."/>
            <person name="Kagoshima H."/>
            <person name="Schijlen E."/>
            <person name="Tajeshwar N."/>
            <person name="Catarino B."/>
            <person name="Hetherington A.J."/>
            <person name="Saltykova A."/>
            <person name="Bonnot C."/>
            <person name="Breuninger H."/>
            <person name="Symeonidi A."/>
            <person name="Radhakrishnan G.V."/>
            <person name="Van Nieuwerburgh F."/>
            <person name="Deforce D."/>
            <person name="Chang C."/>
            <person name="Karol K.G."/>
            <person name="Hedrich R."/>
            <person name="Ulvskov P."/>
            <person name="Glockner G."/>
            <person name="Delwiche C.F."/>
            <person name="Petrasek J."/>
            <person name="Van de Peer Y."/>
            <person name="Friml J."/>
            <person name="Beilby M."/>
            <person name="Dolan L."/>
            <person name="Kohara Y."/>
            <person name="Sugano S."/>
            <person name="Fujiyama A."/>
            <person name="Delaux P.-M."/>
            <person name="Quint M."/>
            <person name="TheiBen G."/>
            <person name="Hagemann M."/>
            <person name="Harholt J."/>
            <person name="Dunand C."/>
            <person name="Zachgo S."/>
            <person name="Langdale J."/>
            <person name="Maumus F."/>
            <person name="Straeten D.V.D."/>
            <person name="Gould S.B."/>
            <person name="Rensing S.A."/>
        </authorList>
    </citation>
    <scope>NUCLEOTIDE SEQUENCE [LARGE SCALE GENOMIC DNA]</scope>
    <source>
        <strain evidence="10 11">S276</strain>
    </source>
</reference>
<dbReference type="STRING" id="69332.A0A388L8B7"/>
<feature type="region of interest" description="Disordered" evidence="7">
    <location>
        <begin position="1550"/>
        <end position="1641"/>
    </location>
</feature>
<evidence type="ECO:0000256" key="5">
    <source>
        <dbReference type="ARBA" id="ARBA00023242"/>
    </source>
</evidence>
<evidence type="ECO:0000259" key="8">
    <source>
        <dbReference type="PROSITE" id="PS50016"/>
    </source>
</evidence>
<feature type="compositionally biased region" description="Polar residues" evidence="7">
    <location>
        <begin position="120"/>
        <end position="134"/>
    </location>
</feature>
<dbReference type="Pfam" id="PF13771">
    <property type="entry name" value="zf-HC5HC2H"/>
    <property type="match status" value="1"/>
</dbReference>
<feature type="compositionally biased region" description="Basic and acidic residues" evidence="7">
    <location>
        <begin position="151"/>
        <end position="160"/>
    </location>
</feature>
<feature type="compositionally biased region" description="Low complexity" evidence="7">
    <location>
        <begin position="1060"/>
        <end position="1071"/>
    </location>
</feature>
<feature type="compositionally biased region" description="Acidic residues" evidence="7">
    <location>
        <begin position="881"/>
        <end position="890"/>
    </location>
</feature>
<sequence>MICSQPEYAGGRAGGGGDSDGLELVELPRIVARQKLVAEVIRLDIESANNTCGRRITRQQHLLDQKRKIYLPQPHANRKKRHRSKSKKRFRKGCGRPRSTGASLKQALRDNLTEAGATDAASSVTDGPGTSTAGNPLVLAHTYTSLTTRSRTRDASKTQAEDAGVTVGTQGDKDSIIGKGGSVAINNGVKEAKEGSAVNATKEGSAVNATAPQDESALPGSIYGETLCVLSCNRKSTTVHDVAPGPTIATLRQQGDQEIRSIATTSDTFLIPNLQKSQRPVLLSSVEKEISTGLVTGDVKADILIQIGSTTGTENVVSRISGVGPTSETPESTIEQEPKEAEAPAVVPATQREHASSAPKVSELESHDVLRKDITWQTTAQMITEGTPTIAQNKSRTDLTWSVVQTLLRSTAGEEVLFLPATASETNAGLEKEVTPAQDDAFMKEGMPGELESPPVVVRTAWCSRSGSVQVNGHHQHVEVMGAEKLTGKSPHSVHCLGPSESARSPSLGLEATNSPAASVQPMAVQNSVLLQDAQQVIQPASAVQAHQLLHSTNQLPFLETSNTQTGPLEVSNVGVGGGILKDVTENFGDPAVDVIVSGSLAGSHAAPSQMVEGSMPMPDAVVMSTTTTGVETPTEIKAKMEAAEVVASLCLAELPPKVELPDSGMTGAASGCGRVNGKRDHDADHKALRQHETGRPADVPHDMEFAGPSKRIRISLSDEPEVMQKVKDRVLANELEWQSGAKQMGMTHLTLRSETSQLMQRSESPTFAQKKRSPVQNQCPRGHQKRTRNQHQLEQREEEYAMVEECRGGEVTDYGMEGEEEEDGTSIENGIETEESDEAAPDMLKDSMEDCEHDEVDTGEEGGVACGSCDSDGLEHNESPGEEEREADDSAGVLNGSGAAGGRLRGVGGGYARRKSRKSVGSVAPFFPKRHVVLQAANGDSKSLQILQSLSNFDICEMLRRETGIDYIRHKLSKLHLMARLFKVMGGKTPRKGRRKKAGGALPSVGGSGNTASASNNKLDARVGPEGLAAANGDGGMGASTRRSFKKLSGVVGSLTTKGTGSSDAGAAGAALGGEISGAPTKPGRRTGSTRSSSLSTWTSGVSGRAEVGRETRVCPNAACGELIDKADAYCRYCSCVICHMFDGEKEEPGLWVQCTGVRTSGTRCKAYGHIECALKLKMAGVVVVELENGERVQLDGQYKCLECGCATGLLGCWKQQLRVAKSSRALDGLRQRLDLARRILSGTKHYITLHEMVEEAARKLEEEIGPLDASVVGGMREHVWRRPKAMEVQAMIGRILDKAEILMDSSDVSTDRDGPRDMGDIKEAGGGVKCFVCGDKGSLIMCSGKECRRAYHLQCAGLWVMPPLGTWLCPSCAAKAASMSVPGSRDRGEKMQRPAPLTEVACGLGPPTGLRFSEIRSTSVRVHWQGPDVTTSGDALGALANSLLLGYKVWHKRRDDNEFGRPPRVPGQVTSLSVLGLDPDTEYVFKVAGVTVHGDTQESRIAICRTAPSETSKVAFSRNARSPDRAGIIGAGADLELVGDDHGEKFSHVAPSHGTWKRPIAGGARAGGGASGGGGGGGGGGVGGIGFDIDRDREGKMGIPMAQPYSGSGKEKGADGDEHLGNEGGCQDLTRGAEGSGSGGCGATVFGSQDTSLDEAGYGGAIAGGGGGGGGMCSGVGGPAVGGRVMLTEGDREAVNCLRQVRSLEKGGHLDKDFRLKFLTWFSRRASDDERKVVAMYMCALGDDPAALAEQLLHTFSEFVCIPPKLPSRAEHEKAETLNCLSAANLTVSSACGVGSAWAAMAVDERRDLQEDGGGTITVGGGLLSGLAPSGSGAGSGGLNGMALSSNSHPAGGGGGAWKGVVRLPPAVWDKVDQSFP</sequence>
<feature type="compositionally biased region" description="Gly residues" evidence="7">
    <location>
        <begin position="1566"/>
        <end position="1588"/>
    </location>
</feature>
<feature type="compositionally biased region" description="Basic and acidic residues" evidence="7">
    <location>
        <begin position="1611"/>
        <end position="1623"/>
    </location>
</feature>
<dbReference type="Pfam" id="PF00041">
    <property type="entry name" value="fn3"/>
    <property type="match status" value="1"/>
</dbReference>
<protein>
    <recommendedName>
        <fullName evidence="12">PHD-type domain-containing protein</fullName>
    </recommendedName>
</protein>
<dbReference type="InterPro" id="IPR003961">
    <property type="entry name" value="FN3_dom"/>
</dbReference>
<dbReference type="InterPro" id="IPR036116">
    <property type="entry name" value="FN3_sf"/>
</dbReference>
<evidence type="ECO:0008006" key="12">
    <source>
        <dbReference type="Google" id="ProtNLM"/>
    </source>
</evidence>
<dbReference type="CDD" id="cd00063">
    <property type="entry name" value="FN3"/>
    <property type="match status" value="1"/>
</dbReference>
<organism evidence="10 11">
    <name type="scientific">Chara braunii</name>
    <name type="common">Braun's stonewort</name>
    <dbReference type="NCBI Taxonomy" id="69332"/>
    <lineage>
        <taxon>Eukaryota</taxon>
        <taxon>Viridiplantae</taxon>
        <taxon>Streptophyta</taxon>
        <taxon>Charophyceae</taxon>
        <taxon>Charales</taxon>
        <taxon>Characeae</taxon>
        <taxon>Chara</taxon>
    </lineage>
</organism>
<dbReference type="InterPro" id="IPR011011">
    <property type="entry name" value="Znf_FYVE_PHD"/>
</dbReference>
<evidence type="ECO:0000259" key="9">
    <source>
        <dbReference type="PROSITE" id="PS50853"/>
    </source>
</evidence>
<proteinExistence type="predicted"/>
<dbReference type="InterPro" id="IPR019787">
    <property type="entry name" value="Znf_PHD-finger"/>
</dbReference>
<keyword evidence="11" id="KW-1185">Reference proteome</keyword>
<dbReference type="PROSITE" id="PS01359">
    <property type="entry name" value="ZF_PHD_1"/>
    <property type="match status" value="1"/>
</dbReference>
<dbReference type="SMART" id="SM00060">
    <property type="entry name" value="FN3"/>
    <property type="match status" value="1"/>
</dbReference>
<feature type="region of interest" description="Disordered" evidence="7">
    <location>
        <begin position="319"/>
        <end position="364"/>
    </location>
</feature>
<dbReference type="Proteomes" id="UP000265515">
    <property type="component" value="Unassembled WGS sequence"/>
</dbReference>
<feature type="region of interest" description="Disordered" evidence="7">
    <location>
        <begin position="67"/>
        <end position="169"/>
    </location>
</feature>
<dbReference type="Pfam" id="PF07227">
    <property type="entry name" value="PHD_Oberon"/>
    <property type="match status" value="1"/>
</dbReference>
<dbReference type="Gene3D" id="3.30.40.10">
    <property type="entry name" value="Zinc/RING finger domain, C3HC4 (zinc finger)"/>
    <property type="match status" value="1"/>
</dbReference>